<keyword evidence="3" id="KW-1185">Reference proteome</keyword>
<evidence type="ECO:0000313" key="2">
    <source>
        <dbReference type="EMBL" id="CDO75079.1"/>
    </source>
</evidence>
<dbReference type="EMBL" id="CCBP010000240">
    <property type="protein sequence ID" value="CDO75079.1"/>
    <property type="molecule type" value="Genomic_DNA"/>
</dbReference>
<comment type="caution">
    <text evidence="2">The sequence shown here is derived from an EMBL/GenBank/DDBJ whole genome shotgun (WGS) entry which is preliminary data.</text>
</comment>
<feature type="region of interest" description="Disordered" evidence="1">
    <location>
        <begin position="555"/>
        <end position="579"/>
    </location>
</feature>
<dbReference type="STRING" id="5643.A0A060SS75"/>
<feature type="region of interest" description="Disordered" evidence="1">
    <location>
        <begin position="243"/>
        <end position="290"/>
    </location>
</feature>
<protein>
    <submittedName>
        <fullName evidence="2">Uncharacterized protein</fullName>
    </submittedName>
</protein>
<feature type="region of interest" description="Disordered" evidence="1">
    <location>
        <begin position="1"/>
        <end position="24"/>
    </location>
</feature>
<feature type="region of interest" description="Disordered" evidence="1">
    <location>
        <begin position="457"/>
        <end position="499"/>
    </location>
</feature>
<feature type="region of interest" description="Disordered" evidence="1">
    <location>
        <begin position="822"/>
        <end position="847"/>
    </location>
</feature>
<proteinExistence type="predicted"/>
<dbReference type="Proteomes" id="UP000029665">
    <property type="component" value="Unassembled WGS sequence"/>
</dbReference>
<dbReference type="AlphaFoldDB" id="A0A060SS75"/>
<dbReference type="HOGENOM" id="CLU_325443_0_0_1"/>
<sequence length="886" mass="97414">MLMSHSHPPQAEETRPPPVGPVLPSRPVIIRDRAEAGYDSQTIASRKRALGGQQAHTLENVKLKKEWELAANVREDRAFVNYRRRLARLTRDRPATHGGVASGGAPPAPHVEQLQSPLHPDLVAFLQYLWYQERVESITASQAIAAWYSLDAAEKSYVLAQYDRAFAEAQLQATQQQADTSRMQPGDFATQHQVPALATRRNVTHPYTPQALADPGDHSYSPNMMDVYQSAPTPTVAVCQPAPGGHAPNAPAPLPAPGGHAAPNAPALLPAPGGHARTAPAPLPPADGDSTWPSPPCPAGRIRVYTQTHGAAIPTSPWLACVLCSAISGYAQTIAPPHAQVLGWQAPSPPTSDQTTPKATVPDPPAPMAVDPNNALQLKESSTRPSSTTVRQDWSLTSLSSDGDIGLRLLEEIAEIAPATSQNSQDLKMITYDGHGSHGSSVEGPQTGETQVPSTVVAIDKGKRRADAPRMDEDMDSSDEDPATPVPPRRPSYEYNAGDQSGEMNAQVALLLLQQMSGVQTAFREQAQAIKETLEANKQLQELLANHLKHIEEREGMTSRAGSDSPSSSGSVAKTTSTKVADMKVQRRVAKSMGLTLPPTPEEEKLRERVHNHILVLLKCTDTTKLAERFPPLTDEEVESYKNGEGKVVCMPDRFRIDFKHPWKDFNFNAEARAVAIETFRAKAKGGAFNSDPLPDELLTKEAIGHAIDQYVMTLRRVYRKQVNPPTKEKVDASKRAAAKTTRQGTLYRSRRFAIIRWRDLGRHSILFDKLSANNMSGDETDGEKVKHSPVYRIILAEWQSPELRAFLWAIDARYIANWEEPTGSRRSKGNAPRKRVLRPESRAEPGVAPRGLWRNCYNEEWLNKKQEWEIEALVIIPEDYDFTIG</sequence>
<feature type="compositionally biased region" description="Basic residues" evidence="1">
    <location>
        <begin position="826"/>
        <end position="837"/>
    </location>
</feature>
<feature type="compositionally biased region" description="Low complexity" evidence="1">
    <location>
        <begin position="559"/>
        <end position="571"/>
    </location>
</feature>
<dbReference type="OrthoDB" id="2731524at2759"/>
<name>A0A060SS75_PYCCI</name>
<evidence type="ECO:0000256" key="1">
    <source>
        <dbReference type="SAM" id="MobiDB-lite"/>
    </source>
</evidence>
<gene>
    <name evidence="2" type="ORF">BN946_scf185010.g4</name>
</gene>
<feature type="region of interest" description="Disordered" evidence="1">
    <location>
        <begin position="341"/>
        <end position="372"/>
    </location>
</feature>
<evidence type="ECO:0000313" key="3">
    <source>
        <dbReference type="Proteomes" id="UP000029665"/>
    </source>
</evidence>
<feature type="compositionally biased region" description="Low complexity" evidence="1">
    <location>
        <begin position="257"/>
        <end position="276"/>
    </location>
</feature>
<reference evidence="2" key="1">
    <citation type="submission" date="2014-01" db="EMBL/GenBank/DDBJ databases">
        <title>The genome of the white-rot fungus Pycnoporus cinnabarinus: a basidiomycete model with a versatile arsenal for lignocellulosic biomass breakdown.</title>
        <authorList>
            <person name="Levasseur A."/>
            <person name="Lomascolo A."/>
            <person name="Ruiz-Duenas F.J."/>
            <person name="Uzan E."/>
            <person name="Piumi F."/>
            <person name="Kues U."/>
            <person name="Ram A.F.J."/>
            <person name="Murat C."/>
            <person name="Haon M."/>
            <person name="Benoit I."/>
            <person name="Arfi Y."/>
            <person name="Chevret D."/>
            <person name="Drula E."/>
            <person name="Kwon M.J."/>
            <person name="Gouret P."/>
            <person name="Lesage-Meessen L."/>
            <person name="Lombard V."/>
            <person name="Mariette J."/>
            <person name="Noirot C."/>
            <person name="Park J."/>
            <person name="Patyshakuliyeva A."/>
            <person name="Wieneger R.A.B."/>
            <person name="Wosten H.A.B."/>
            <person name="Martin F."/>
            <person name="Coutinho P.M."/>
            <person name="de Vries R."/>
            <person name="Martinez A.T."/>
            <person name="Klopp C."/>
            <person name="Pontarotti P."/>
            <person name="Henrissat B."/>
            <person name="Record E."/>
        </authorList>
    </citation>
    <scope>NUCLEOTIDE SEQUENCE [LARGE SCALE GENOMIC DNA]</scope>
    <source>
        <strain evidence="2">BRFM137</strain>
    </source>
</reference>
<organism evidence="2 3">
    <name type="scientific">Pycnoporus cinnabarinus</name>
    <name type="common">Cinnabar-red polypore</name>
    <name type="synonym">Trametes cinnabarina</name>
    <dbReference type="NCBI Taxonomy" id="5643"/>
    <lineage>
        <taxon>Eukaryota</taxon>
        <taxon>Fungi</taxon>
        <taxon>Dikarya</taxon>
        <taxon>Basidiomycota</taxon>
        <taxon>Agaricomycotina</taxon>
        <taxon>Agaricomycetes</taxon>
        <taxon>Polyporales</taxon>
        <taxon>Polyporaceae</taxon>
        <taxon>Trametes</taxon>
    </lineage>
</organism>
<feature type="compositionally biased region" description="Acidic residues" evidence="1">
    <location>
        <begin position="473"/>
        <end position="482"/>
    </location>
</feature>
<accession>A0A060SS75</accession>